<reference evidence="3" key="1">
    <citation type="submission" date="2015-09" db="EMBL/GenBank/DDBJ databases">
        <authorList>
            <consortium name="Pathogen Informatics"/>
        </authorList>
    </citation>
    <scope>NUCLEOTIDE SEQUENCE [LARGE SCALE GENOMIC DNA]</scope>
    <source>
        <strain evidence="3">Lake Konstanz</strain>
    </source>
</reference>
<dbReference type="VEuPathDB" id="TriTrypDB:BSAL_51750"/>
<dbReference type="EMBL" id="CYKH01000068">
    <property type="protein sequence ID" value="CUI11291.1"/>
    <property type="molecule type" value="Genomic_DNA"/>
</dbReference>
<name>A0A0S4KLX7_BODSA</name>
<keyword evidence="3" id="KW-1185">Reference proteome</keyword>
<organism evidence="2 3">
    <name type="scientific">Bodo saltans</name>
    <name type="common">Flagellated protozoan</name>
    <dbReference type="NCBI Taxonomy" id="75058"/>
    <lineage>
        <taxon>Eukaryota</taxon>
        <taxon>Discoba</taxon>
        <taxon>Euglenozoa</taxon>
        <taxon>Kinetoplastea</taxon>
        <taxon>Metakinetoplastina</taxon>
        <taxon>Eubodonida</taxon>
        <taxon>Bodonidae</taxon>
        <taxon>Bodo</taxon>
    </lineage>
</organism>
<dbReference type="AlphaFoldDB" id="A0A0S4KLX7"/>
<gene>
    <name evidence="2" type="ORF">BSAL_51750</name>
</gene>
<feature type="region of interest" description="Disordered" evidence="1">
    <location>
        <begin position="72"/>
        <end position="91"/>
    </location>
</feature>
<feature type="non-terminal residue" evidence="2">
    <location>
        <position position="136"/>
    </location>
</feature>
<proteinExistence type="predicted"/>
<evidence type="ECO:0000256" key="1">
    <source>
        <dbReference type="SAM" id="MobiDB-lite"/>
    </source>
</evidence>
<evidence type="ECO:0000313" key="3">
    <source>
        <dbReference type="Proteomes" id="UP000051952"/>
    </source>
</evidence>
<dbReference type="Proteomes" id="UP000051952">
    <property type="component" value="Unassembled WGS sequence"/>
</dbReference>
<protein>
    <submittedName>
        <fullName evidence="2">Uncharacterized protein</fullName>
    </submittedName>
</protein>
<sequence length="136" mass="15884">MSHIPHFCAATRAIFKVHRKRMRLQIHNVRFNTPALERELVFFVILPCLWIHVHKLIKLIKLMPENLAHHGLEKKKRKRKHITNSHTPHRSSHSFFLFPHSSHPSHSRERVAKEAFKSANCICQTMVVACVVASSF</sequence>
<evidence type="ECO:0000313" key="2">
    <source>
        <dbReference type="EMBL" id="CUI11291.1"/>
    </source>
</evidence>
<accession>A0A0S4KLX7</accession>